<comment type="caution">
    <text evidence="3">The sequence shown here is derived from an EMBL/GenBank/DDBJ whole genome shotgun (WGS) entry which is preliminary data.</text>
</comment>
<gene>
    <name evidence="3" type="ORF">E5S68_02000</name>
</gene>
<keyword evidence="1 2" id="KW-0732">Signal</keyword>
<protein>
    <recommendedName>
        <fullName evidence="5">Lipoprotein</fullName>
    </recommendedName>
</protein>
<dbReference type="PROSITE" id="PS51257">
    <property type="entry name" value="PROKAR_LIPOPROTEIN"/>
    <property type="match status" value="1"/>
</dbReference>
<evidence type="ECO:0000256" key="1">
    <source>
        <dbReference type="ARBA" id="ARBA00022729"/>
    </source>
</evidence>
<sequence length="178" mass="20413">MKKILLLLTSLVLLTGCINVSIHGAKEDEKTSQTETKEASLTFVRAERYKNQPNEILDLAERYVKEEPNLGVPGRLVVFFPGYTFGDEEQRYALLLIVNQTTTNIDRDGNFDLNLEYDGEPILENITVNYRIEESGVLNRNTVAAIPLKITREQEEKMRSMEESSKLKMTMTDFTFKK</sequence>
<evidence type="ECO:0000313" key="3">
    <source>
        <dbReference type="EMBL" id="TGN91753.1"/>
    </source>
</evidence>
<proteinExistence type="predicted"/>
<dbReference type="InterPro" id="IPR012640">
    <property type="entry name" value="Membr_lipoprot_lipid_attach_CS"/>
</dbReference>
<evidence type="ECO:0000313" key="4">
    <source>
        <dbReference type="Proteomes" id="UP000297986"/>
    </source>
</evidence>
<reference evidence="3 4" key="1">
    <citation type="submission" date="2019-04" db="EMBL/GenBank/DDBJ databases">
        <title>Genome sequencing of Streptococcus rubneri DSM 26920(T).</title>
        <authorList>
            <person name="Kook J.-K."/>
            <person name="Park S.-N."/>
            <person name="Lim Y.K."/>
        </authorList>
    </citation>
    <scope>NUCLEOTIDE SEQUENCE [LARGE SCALE GENOMIC DNA]</scope>
    <source>
        <strain evidence="3 4">DSM 26920</strain>
    </source>
</reference>
<feature type="signal peptide" evidence="2">
    <location>
        <begin position="1"/>
        <end position="25"/>
    </location>
</feature>
<dbReference type="AlphaFoldDB" id="A0A4Z1DT84"/>
<evidence type="ECO:0000256" key="2">
    <source>
        <dbReference type="SAM" id="SignalP"/>
    </source>
</evidence>
<evidence type="ECO:0008006" key="5">
    <source>
        <dbReference type="Google" id="ProtNLM"/>
    </source>
</evidence>
<accession>A0A4Z1DT84</accession>
<keyword evidence="4" id="KW-1185">Reference proteome</keyword>
<feature type="chain" id="PRO_5039673210" description="Lipoprotein" evidence="2">
    <location>
        <begin position="26"/>
        <end position="178"/>
    </location>
</feature>
<dbReference type="Proteomes" id="UP000297986">
    <property type="component" value="Unassembled WGS sequence"/>
</dbReference>
<name>A0A4Z1DT84_9STRE</name>
<dbReference type="RefSeq" id="WP_135782142.1">
    <property type="nucleotide sequence ID" value="NZ_JADMRL010000001.1"/>
</dbReference>
<dbReference type="OrthoDB" id="2224463at2"/>
<organism evidence="3 4">
    <name type="scientific">Streptococcus rubneri</name>
    <dbReference type="NCBI Taxonomy" id="1234680"/>
    <lineage>
        <taxon>Bacteria</taxon>
        <taxon>Bacillati</taxon>
        <taxon>Bacillota</taxon>
        <taxon>Bacilli</taxon>
        <taxon>Lactobacillales</taxon>
        <taxon>Streptococcaceae</taxon>
        <taxon>Streptococcus</taxon>
    </lineage>
</organism>
<dbReference type="EMBL" id="SRRP01000001">
    <property type="protein sequence ID" value="TGN91753.1"/>
    <property type="molecule type" value="Genomic_DNA"/>
</dbReference>
<dbReference type="Pfam" id="PF08139">
    <property type="entry name" value="LPAM_1"/>
    <property type="match status" value="1"/>
</dbReference>